<name>A0A1J4L4I0_9EUKA</name>
<dbReference type="OrthoDB" id="10662759at2759"/>
<organism evidence="3 4">
    <name type="scientific">Tritrichomonas foetus</name>
    <dbReference type="NCBI Taxonomy" id="1144522"/>
    <lineage>
        <taxon>Eukaryota</taxon>
        <taxon>Metamonada</taxon>
        <taxon>Parabasalia</taxon>
        <taxon>Tritrichomonadida</taxon>
        <taxon>Tritrichomonadidae</taxon>
        <taxon>Tritrichomonas</taxon>
    </lineage>
</organism>
<dbReference type="EMBL" id="MLAK01000068">
    <property type="protein sequence ID" value="OHT16837.1"/>
    <property type="molecule type" value="Genomic_DNA"/>
</dbReference>
<proteinExistence type="predicted"/>
<feature type="compositionally biased region" description="Basic residues" evidence="2">
    <location>
        <begin position="169"/>
        <end position="180"/>
    </location>
</feature>
<feature type="compositionally biased region" description="Low complexity" evidence="2">
    <location>
        <begin position="181"/>
        <end position="191"/>
    </location>
</feature>
<feature type="region of interest" description="Disordered" evidence="2">
    <location>
        <begin position="64"/>
        <end position="192"/>
    </location>
</feature>
<protein>
    <submittedName>
        <fullName evidence="3">Uncharacterized protein</fullName>
    </submittedName>
</protein>
<feature type="coiled-coil region" evidence="1">
    <location>
        <begin position="206"/>
        <end position="254"/>
    </location>
</feature>
<dbReference type="VEuPathDB" id="TrichDB:TRFO_12929"/>
<keyword evidence="1" id="KW-0175">Coiled coil</keyword>
<feature type="compositionally biased region" description="Polar residues" evidence="2">
    <location>
        <begin position="96"/>
        <end position="106"/>
    </location>
</feature>
<keyword evidence="4" id="KW-1185">Reference proteome</keyword>
<evidence type="ECO:0000256" key="2">
    <source>
        <dbReference type="SAM" id="MobiDB-lite"/>
    </source>
</evidence>
<dbReference type="Proteomes" id="UP000179807">
    <property type="component" value="Unassembled WGS sequence"/>
</dbReference>
<comment type="caution">
    <text evidence="3">The sequence shown here is derived from an EMBL/GenBank/DDBJ whole genome shotgun (WGS) entry which is preliminary data.</text>
</comment>
<feature type="compositionally biased region" description="Polar residues" evidence="2">
    <location>
        <begin position="152"/>
        <end position="163"/>
    </location>
</feature>
<sequence>MLDRKLNEQEILAIESILDDAERKFLPKSTVSLDLETLDQQCRDIWDDWDFSVPAYSRTAADDDVIPKTTTSPNRFSRSKLESLSSSDSDSETPEYINTTNLTRQNLSEDEESSDSEVNIKTTRSPMQTPYSERNISTERYAHDTYERSDLRQSSMKASHLTNTSTKTKTTRKTTKKRSPTKSTASSSSSSYAAKVQVQAYDRSDAARLRQDNIALRAQVSRLQAALDRANKENNRLKEELNKCELRNTKQKSVIAYLKEQKLYGRK</sequence>
<feature type="compositionally biased region" description="Polar residues" evidence="2">
    <location>
        <begin position="119"/>
        <end position="135"/>
    </location>
</feature>
<dbReference type="AlphaFoldDB" id="A0A1J4L4I0"/>
<evidence type="ECO:0000313" key="3">
    <source>
        <dbReference type="EMBL" id="OHT16837.1"/>
    </source>
</evidence>
<dbReference type="RefSeq" id="XP_068369973.1">
    <property type="nucleotide sequence ID" value="XM_068496932.1"/>
</dbReference>
<accession>A0A1J4L4I0</accession>
<evidence type="ECO:0000256" key="1">
    <source>
        <dbReference type="SAM" id="Coils"/>
    </source>
</evidence>
<feature type="compositionally biased region" description="Basic and acidic residues" evidence="2">
    <location>
        <begin position="136"/>
        <end position="151"/>
    </location>
</feature>
<gene>
    <name evidence="3" type="ORF">TRFO_12929</name>
</gene>
<dbReference type="GeneID" id="94831636"/>
<evidence type="ECO:0000313" key="4">
    <source>
        <dbReference type="Proteomes" id="UP000179807"/>
    </source>
</evidence>
<reference evidence="3" key="1">
    <citation type="submission" date="2016-10" db="EMBL/GenBank/DDBJ databases">
        <authorList>
            <person name="Benchimol M."/>
            <person name="Almeida L.G."/>
            <person name="Vasconcelos A.T."/>
            <person name="Perreira-Neves A."/>
            <person name="Rosa I.A."/>
            <person name="Tasca T."/>
            <person name="Bogo M.R."/>
            <person name="de Souza W."/>
        </authorList>
    </citation>
    <scope>NUCLEOTIDE SEQUENCE [LARGE SCALE GENOMIC DNA]</scope>
    <source>
        <strain evidence="3">K</strain>
    </source>
</reference>